<evidence type="ECO:0000256" key="2">
    <source>
        <dbReference type="ARBA" id="ARBA00001923"/>
    </source>
</evidence>
<keyword evidence="9" id="KW-0325">Glycoprotein</keyword>
<dbReference type="SUPFAM" id="SSF75001">
    <property type="entry name" value="Dipeptidyl peptidase I (cathepsin C), exclusion domain"/>
    <property type="match status" value="1"/>
</dbReference>
<dbReference type="Gene3D" id="2.40.128.80">
    <property type="entry name" value="Cathepsin C, exclusion domain"/>
    <property type="match status" value="1"/>
</dbReference>
<dbReference type="PROSITE" id="PS00639">
    <property type="entry name" value="THIOL_PROTEASE_HIS"/>
    <property type="match status" value="1"/>
</dbReference>
<dbReference type="GO" id="GO:0008234">
    <property type="term" value="F:cysteine-type peptidase activity"/>
    <property type="evidence" value="ECO:0007669"/>
    <property type="project" value="InterPro"/>
</dbReference>
<dbReference type="InterPro" id="IPR038765">
    <property type="entry name" value="Papain-like_cys_pep_sf"/>
</dbReference>
<dbReference type="VEuPathDB" id="ToxoDB:ETH_00019755"/>
<evidence type="ECO:0000256" key="11">
    <source>
        <dbReference type="ARBA" id="ARBA00029762"/>
    </source>
</evidence>
<dbReference type="Gene3D" id="3.90.70.10">
    <property type="entry name" value="Cysteine proteinases"/>
    <property type="match status" value="1"/>
</dbReference>
<dbReference type="Pfam" id="PF00112">
    <property type="entry name" value="Peptidase_C1"/>
    <property type="match status" value="1"/>
</dbReference>
<evidence type="ECO:0000256" key="9">
    <source>
        <dbReference type="ARBA" id="ARBA00023180"/>
    </source>
</evidence>
<evidence type="ECO:0000256" key="14">
    <source>
        <dbReference type="ARBA" id="ARBA00032961"/>
    </source>
</evidence>
<evidence type="ECO:0000256" key="7">
    <source>
        <dbReference type="ARBA" id="ARBA00023145"/>
    </source>
</evidence>
<dbReference type="SUPFAM" id="SSF54001">
    <property type="entry name" value="Cysteine proteinases"/>
    <property type="match status" value="1"/>
</dbReference>
<dbReference type="InterPro" id="IPR000169">
    <property type="entry name" value="Pept_cys_AS"/>
</dbReference>
<reference evidence="17" key="1">
    <citation type="journal article" date="2012" name="BMC Genomics">
        <title>Stage-specific expression of protease genes in the apicomplexan parasite, Eimeria tenella.</title>
        <authorList>
            <person name="Katrib M."/>
            <person name="Ikin R.J."/>
            <person name="Brossier F."/>
            <person name="Robinson M."/>
            <person name="Slapetova I."/>
            <person name="Sharman P.A."/>
            <person name="Walker R.A."/>
            <person name="Belli S.I."/>
            <person name="Tomley F.M."/>
            <person name="Smith N.C."/>
        </authorList>
    </citation>
    <scope>NUCLEOTIDE SEQUENCE</scope>
</reference>
<keyword evidence="7" id="KW-0865">Zymogen</keyword>
<dbReference type="SMART" id="SM00645">
    <property type="entry name" value="Pept_C1"/>
    <property type="match status" value="1"/>
</dbReference>
<keyword evidence="10" id="KW-0868">Chloride</keyword>
<keyword evidence="8" id="KW-1015">Disulfide bond</keyword>
<feature type="non-terminal residue" evidence="17">
    <location>
        <position position="1"/>
    </location>
</feature>
<evidence type="ECO:0000256" key="5">
    <source>
        <dbReference type="ARBA" id="ARBA00012059"/>
    </source>
</evidence>
<dbReference type="VEuPathDB" id="ToxoDB:ETH2_1369400"/>
<evidence type="ECO:0000256" key="12">
    <source>
        <dbReference type="ARBA" id="ARBA00029779"/>
    </source>
</evidence>
<evidence type="ECO:0000256" key="3">
    <source>
        <dbReference type="ARBA" id="ARBA00008455"/>
    </source>
</evidence>
<evidence type="ECO:0000256" key="13">
    <source>
        <dbReference type="ARBA" id="ARBA00030778"/>
    </source>
</evidence>
<keyword evidence="17" id="KW-0378">Hydrolase</keyword>
<evidence type="ECO:0000256" key="1">
    <source>
        <dbReference type="ARBA" id="ARBA00000738"/>
    </source>
</evidence>
<dbReference type="EC" id="3.4.14.1" evidence="5"/>
<evidence type="ECO:0000256" key="6">
    <source>
        <dbReference type="ARBA" id="ARBA00014709"/>
    </source>
</evidence>
<accession>K4HMS0</accession>
<name>K4HMS0_EIMTE</name>
<evidence type="ECO:0000256" key="4">
    <source>
        <dbReference type="ARBA" id="ARBA00011610"/>
    </source>
</evidence>
<dbReference type="MEROPS" id="C01.165"/>
<comment type="function">
    <text evidence="15">Thiol protease. Has dipeptidylpeptidase activity. Active against a broad range of dipeptide substrates composed of both polar and hydrophobic amino acids. Proline cannot occupy the P1 position and arginine cannot occupy the P2 position of the substrate. Can act as both an exopeptidase and endopeptidase. Activates serine proteases such as elastase, cathepsin G and granzymes A and B.</text>
</comment>
<dbReference type="PROSITE" id="PS00640">
    <property type="entry name" value="THIOL_PROTEASE_ASN"/>
    <property type="match status" value="1"/>
</dbReference>
<dbReference type="GO" id="GO:0006508">
    <property type="term" value="P:proteolysis"/>
    <property type="evidence" value="ECO:0007669"/>
    <property type="project" value="InterPro"/>
</dbReference>
<proteinExistence type="evidence at transcript level"/>
<evidence type="ECO:0000256" key="8">
    <source>
        <dbReference type="ARBA" id="ARBA00023157"/>
    </source>
</evidence>
<dbReference type="EMBL" id="JX546580">
    <property type="protein sequence ID" value="AFT64209.1"/>
    <property type="molecule type" value="mRNA"/>
</dbReference>
<dbReference type="InterPro" id="IPR013128">
    <property type="entry name" value="Peptidase_C1A"/>
</dbReference>
<dbReference type="AlphaFoldDB" id="K4HMS0"/>
<dbReference type="PROSITE" id="PS00139">
    <property type="entry name" value="THIOL_PROTEASE_CYS"/>
    <property type="match status" value="1"/>
</dbReference>
<comment type="similarity">
    <text evidence="3">Belongs to the peptidase C1 family.</text>
</comment>
<protein>
    <recommendedName>
        <fullName evidence="6">Dipeptidyl peptidase 1</fullName>
        <ecNumber evidence="5">3.4.14.1</ecNumber>
    </recommendedName>
    <alternativeName>
        <fullName evidence="12">Cathepsin C</fullName>
    </alternativeName>
    <alternativeName>
        <fullName evidence="11">Cathepsin J</fullName>
    </alternativeName>
    <alternativeName>
        <fullName evidence="14">Dipeptidyl peptidase I</fullName>
    </alternativeName>
    <alternativeName>
        <fullName evidence="13">Dipeptidyl transferase</fullName>
    </alternativeName>
</protein>
<sequence>EADLPIHAVISDVVGTWRFVLGAEEADEPLSCGGGAPNMNMENLDPGMENYYSWITKSGKGLTSRLVLTDQRATRSQTHTRKHWSYLVVTLPNSGLQIGTWTMVYDEGFELRIGKKRFFGLMKYSKAGGKECSRRVNGDSEDPFGNTKCYATDPSKLQMGWTVKETRAAAEAPFKWGCFYAEKEMPTNTENSFVMAGHGYGLPALPAAGAAAAAGQNPTGSWTASHSQFAHTPPSELAMYKSHMGYQKFHRAVAYALPAFAQTGQTPSFAAALQDKPYACELPVMLHAEEAAAPLPAEWTWGDPFLSVNYDPESDPVVNQKNCGSCYAVSSAFVLQRRFEILIKKLFPNYDQPVFHSPLSAQSVLSCSPFNQGCDGGFPFLVGKHAKEFGIATEECQKYMATHSPSVAPCLMHLGNFLRSPAESAPGCAPEDRWYAQEYNYVGGFYEGCNEEKIMEEIYNHGPVVAALDAPDALFLYEDGFFDVKPSDHGKLCDSPNKGLTGWEYTNHAIAIVGWGEDPPRMPGMTTRKFWVVRNTWGNDWGRNGYIKMKRGENLAAIESQAVAIDPDLRRGRAALLVQQLRAQAASQQQQSAAA</sequence>
<comment type="catalytic activity">
    <reaction evidence="1">
        <text>Release of an N-terminal dipeptide, Xaa-Yaa-|-Zaa-, except when Xaa is Arg or Lys, or Yaa or Zaa is Pro.</text>
        <dbReference type="EC" id="3.4.14.1"/>
    </reaction>
</comment>
<dbReference type="VEuPathDB" id="ToxoDB:ETH_00001600"/>
<evidence type="ECO:0000313" key="17">
    <source>
        <dbReference type="EMBL" id="AFT64209.1"/>
    </source>
</evidence>
<evidence type="ECO:0000256" key="15">
    <source>
        <dbReference type="ARBA" id="ARBA00045556"/>
    </source>
</evidence>
<comment type="subunit">
    <text evidence="4">Tetramer of heterotrimers consisting of exclusion domain, heavy- and light chains.</text>
</comment>
<dbReference type="InterPro" id="IPR014882">
    <property type="entry name" value="CathepsinC_exc"/>
</dbReference>
<comment type="cofactor">
    <cofactor evidence="2">
        <name>chloride</name>
        <dbReference type="ChEBI" id="CHEBI:17996"/>
    </cofactor>
</comment>
<dbReference type="Pfam" id="PF08773">
    <property type="entry name" value="CathepsinC_exc"/>
    <property type="match status" value="1"/>
</dbReference>
<evidence type="ECO:0000256" key="10">
    <source>
        <dbReference type="ARBA" id="ARBA00023214"/>
    </source>
</evidence>
<feature type="domain" description="Peptidase C1A papain C-terminal" evidence="16">
    <location>
        <begin position="295"/>
        <end position="566"/>
    </location>
</feature>
<dbReference type="InterPro" id="IPR025661">
    <property type="entry name" value="Pept_asp_AS"/>
</dbReference>
<dbReference type="GO" id="GO:0008239">
    <property type="term" value="F:dipeptidyl-peptidase activity"/>
    <property type="evidence" value="ECO:0007669"/>
    <property type="project" value="UniProtKB-EC"/>
</dbReference>
<dbReference type="InterPro" id="IPR025660">
    <property type="entry name" value="Pept_his_AS"/>
</dbReference>
<organism evidence="17">
    <name type="scientific">Eimeria tenella</name>
    <name type="common">Coccidian parasite</name>
    <dbReference type="NCBI Taxonomy" id="5802"/>
    <lineage>
        <taxon>Eukaryota</taxon>
        <taxon>Sar</taxon>
        <taxon>Alveolata</taxon>
        <taxon>Apicomplexa</taxon>
        <taxon>Conoidasida</taxon>
        <taxon>Coccidia</taxon>
        <taxon>Eucoccidiorida</taxon>
        <taxon>Eimeriorina</taxon>
        <taxon>Eimeriidae</taxon>
        <taxon>Eimeria</taxon>
    </lineage>
</organism>
<evidence type="ECO:0000259" key="16">
    <source>
        <dbReference type="SMART" id="SM00645"/>
    </source>
</evidence>
<dbReference type="InterPro" id="IPR036496">
    <property type="entry name" value="CathepsinC_exc_dom_sf"/>
</dbReference>
<dbReference type="PANTHER" id="PTHR12411">
    <property type="entry name" value="CYSTEINE PROTEASE FAMILY C1-RELATED"/>
    <property type="match status" value="1"/>
</dbReference>
<dbReference type="InterPro" id="IPR000668">
    <property type="entry name" value="Peptidase_C1A_C"/>
</dbReference>